<organism evidence="1 2">
    <name type="scientific">Lindgomyces ingoldianus</name>
    <dbReference type="NCBI Taxonomy" id="673940"/>
    <lineage>
        <taxon>Eukaryota</taxon>
        <taxon>Fungi</taxon>
        <taxon>Dikarya</taxon>
        <taxon>Ascomycota</taxon>
        <taxon>Pezizomycotina</taxon>
        <taxon>Dothideomycetes</taxon>
        <taxon>Pleosporomycetidae</taxon>
        <taxon>Pleosporales</taxon>
        <taxon>Lindgomycetaceae</taxon>
        <taxon>Lindgomyces</taxon>
    </lineage>
</organism>
<evidence type="ECO:0000313" key="1">
    <source>
        <dbReference type="EMBL" id="KAF2468121.1"/>
    </source>
</evidence>
<dbReference type="EMBL" id="MU003517">
    <property type="protein sequence ID" value="KAF2468121.1"/>
    <property type="molecule type" value="Genomic_DNA"/>
</dbReference>
<accession>A0ACB6QMI5</accession>
<keyword evidence="2" id="KW-1185">Reference proteome</keyword>
<protein>
    <submittedName>
        <fullName evidence="1">Uncharacterized protein</fullName>
    </submittedName>
</protein>
<dbReference type="Proteomes" id="UP000799755">
    <property type="component" value="Unassembled WGS sequence"/>
</dbReference>
<name>A0ACB6QMI5_9PLEO</name>
<reference evidence="1" key="1">
    <citation type="journal article" date="2020" name="Stud. Mycol.">
        <title>101 Dothideomycetes genomes: a test case for predicting lifestyles and emergence of pathogens.</title>
        <authorList>
            <person name="Haridas S."/>
            <person name="Albert R."/>
            <person name="Binder M."/>
            <person name="Bloem J."/>
            <person name="Labutti K."/>
            <person name="Salamov A."/>
            <person name="Andreopoulos B."/>
            <person name="Baker S."/>
            <person name="Barry K."/>
            <person name="Bills G."/>
            <person name="Bluhm B."/>
            <person name="Cannon C."/>
            <person name="Castanera R."/>
            <person name="Culley D."/>
            <person name="Daum C."/>
            <person name="Ezra D."/>
            <person name="Gonzalez J."/>
            <person name="Henrissat B."/>
            <person name="Kuo A."/>
            <person name="Liang C."/>
            <person name="Lipzen A."/>
            <person name="Lutzoni F."/>
            <person name="Magnuson J."/>
            <person name="Mondo S."/>
            <person name="Nolan M."/>
            <person name="Ohm R."/>
            <person name="Pangilinan J."/>
            <person name="Park H.-J."/>
            <person name="Ramirez L."/>
            <person name="Alfaro M."/>
            <person name="Sun H."/>
            <person name="Tritt A."/>
            <person name="Yoshinaga Y."/>
            <person name="Zwiers L.-H."/>
            <person name="Turgeon B."/>
            <person name="Goodwin S."/>
            <person name="Spatafora J."/>
            <person name="Crous P."/>
            <person name="Grigoriev I."/>
        </authorList>
    </citation>
    <scope>NUCLEOTIDE SEQUENCE</scope>
    <source>
        <strain evidence="1">ATCC 200398</strain>
    </source>
</reference>
<evidence type="ECO:0000313" key="2">
    <source>
        <dbReference type="Proteomes" id="UP000799755"/>
    </source>
</evidence>
<gene>
    <name evidence="1" type="ORF">BDR25DRAFT_357866</name>
</gene>
<comment type="caution">
    <text evidence="1">The sequence shown here is derived from an EMBL/GenBank/DDBJ whole genome shotgun (WGS) entry which is preliminary data.</text>
</comment>
<sequence length="410" mass="46403">MVDWLRGIEFLWVERGRRFSLSGLGWAFGYPCVDGYPASCAKEIIIEISSAILNNGEVNELRRGVMGANRGLESQEVKSYLTLFLGKEVWELINCHRCSLTLEAAKQLTLVVETIPSSSPSYFFTKPEWHRMANVQPHLTSLLQKFQARLLSTQALLGAKEYGFRTSQRDLQYSKSRGRLDGSGHVLFHRADLYVVFSQLLLSSVLEQGITAPFCSHNKLFTHFFIILTMMSARMCFSALSFIQYPQSHYLTGTPDAYPTPVQKYYVYPKTMITSQKSPKPRQVTLNKYSGEIMPWAFILTGDDMVDQLRAYFGIQAVSPAPAHHSQLEFQVNSKPYITYAKEPGKDAQVSRDLLNFLVPEEKQKLINELPDDPGNIVAQDTLKLTEESLKDVEGHEGIGVVIEDVVEWN</sequence>
<proteinExistence type="predicted"/>